<dbReference type="EMBL" id="CAXIXY010000006">
    <property type="protein sequence ID" value="CAL2092086.1"/>
    <property type="molecule type" value="Genomic_DNA"/>
</dbReference>
<evidence type="ECO:0000313" key="3">
    <source>
        <dbReference type="Proteomes" id="UP001497416"/>
    </source>
</evidence>
<proteinExistence type="predicted"/>
<evidence type="ECO:0000256" key="1">
    <source>
        <dbReference type="SAM" id="Phobius"/>
    </source>
</evidence>
<comment type="caution">
    <text evidence="2">The sequence shown here is derived from an EMBL/GenBank/DDBJ whole genome shotgun (WGS) entry which is preliminary data.</text>
</comment>
<keyword evidence="1" id="KW-1133">Transmembrane helix</keyword>
<gene>
    <name evidence="2" type="ORF">T190607A01A_40346</name>
</gene>
<sequence>MNKENKYLKLLVGIVFDLIGYASFIIPWFAEITDVIWAPVSAYLMARMYKGKKGKVAAVVSFVEEALPWLDIIPTFTLMWIYTYVISSESKDEKKTIEV</sequence>
<organism evidence="2 3">
    <name type="scientific">Tenacibaculum platacis</name>
    <dbReference type="NCBI Taxonomy" id="3137852"/>
    <lineage>
        <taxon>Bacteria</taxon>
        <taxon>Pseudomonadati</taxon>
        <taxon>Bacteroidota</taxon>
        <taxon>Flavobacteriia</taxon>
        <taxon>Flavobacteriales</taxon>
        <taxon>Flavobacteriaceae</taxon>
        <taxon>Tenacibaculum</taxon>
    </lineage>
</organism>
<keyword evidence="3" id="KW-1185">Reference proteome</keyword>
<keyword evidence="1" id="KW-0472">Membrane</keyword>
<dbReference type="Proteomes" id="UP001497416">
    <property type="component" value="Unassembled WGS sequence"/>
</dbReference>
<protein>
    <submittedName>
        <fullName evidence="2">Uncharacterized protein</fullName>
    </submittedName>
</protein>
<feature type="transmembrane region" description="Helical" evidence="1">
    <location>
        <begin position="66"/>
        <end position="85"/>
    </location>
</feature>
<dbReference type="RefSeq" id="WP_348713280.1">
    <property type="nucleotide sequence ID" value="NZ_CAXIXY010000006.1"/>
</dbReference>
<reference evidence="2 3" key="1">
    <citation type="submission" date="2024-05" db="EMBL/GenBank/DDBJ databases">
        <authorList>
            <person name="Duchaud E."/>
        </authorList>
    </citation>
    <scope>NUCLEOTIDE SEQUENCE [LARGE SCALE GENOMIC DNA]</scope>
    <source>
        <strain evidence="2">Ena-SAMPLE-TAB-13-05-2024-13:56:06:370-140302</strain>
    </source>
</reference>
<name>A0ABM9P4K8_9FLAO</name>
<evidence type="ECO:0000313" key="2">
    <source>
        <dbReference type="EMBL" id="CAL2092086.1"/>
    </source>
</evidence>
<feature type="transmembrane region" description="Helical" evidence="1">
    <location>
        <begin position="7"/>
        <end position="30"/>
    </location>
</feature>
<accession>A0ABM9P4K8</accession>
<keyword evidence="1" id="KW-0812">Transmembrane</keyword>